<gene>
    <name evidence="2" type="primary">NCL1_39043</name>
    <name evidence="2" type="ORF">TNIN_260331</name>
</gene>
<dbReference type="Pfam" id="PF14780">
    <property type="entry name" value="NEPRO_N"/>
    <property type="match status" value="1"/>
</dbReference>
<dbReference type="PANTHER" id="PTHR34761">
    <property type="entry name" value="NUCLEOLUS AND NEURAL PROGENITOR PROTEIN"/>
    <property type="match status" value="1"/>
</dbReference>
<dbReference type="GO" id="GO:0045747">
    <property type="term" value="P:positive regulation of Notch signaling pathway"/>
    <property type="evidence" value="ECO:0007669"/>
    <property type="project" value="TreeGrafter"/>
</dbReference>
<dbReference type="PANTHER" id="PTHR34761:SF1">
    <property type="entry name" value="NUCLEOLUS AND NEURAL PROGENITOR PROTEIN"/>
    <property type="match status" value="1"/>
</dbReference>
<organism evidence="2 3">
    <name type="scientific">Trichonephila inaurata madagascariensis</name>
    <dbReference type="NCBI Taxonomy" id="2747483"/>
    <lineage>
        <taxon>Eukaryota</taxon>
        <taxon>Metazoa</taxon>
        <taxon>Ecdysozoa</taxon>
        <taxon>Arthropoda</taxon>
        <taxon>Chelicerata</taxon>
        <taxon>Arachnida</taxon>
        <taxon>Araneae</taxon>
        <taxon>Araneomorphae</taxon>
        <taxon>Entelegynae</taxon>
        <taxon>Araneoidea</taxon>
        <taxon>Nephilidae</taxon>
        <taxon>Trichonephila</taxon>
        <taxon>Trichonephila inaurata</taxon>
    </lineage>
</organism>
<dbReference type="OrthoDB" id="9899341at2759"/>
<dbReference type="InterPro" id="IPR052835">
    <property type="entry name" value="Nepro"/>
</dbReference>
<proteinExistence type="predicted"/>
<evidence type="ECO:0000259" key="1">
    <source>
        <dbReference type="Pfam" id="PF14780"/>
    </source>
</evidence>
<name>A0A8X7BW58_9ARAC</name>
<sequence length="490" mass="56367">MSRSGANILLIMWNDLNLQCPVEDVCIYSSQDKAVLNLTELVSLLTSSAEVLTKDHPIWGEIKIFQNVQAKYGRILHCDKCLLLLQKVGTCLRKVVLLNLSKIYLDLAEHFLKGVQDLNSSTQLPSRQQLEYVLLRTQSTAKLLCEALRYSKEAFCYLIQKLKIGHLVSHLMMATSVTARVNILFKGILIQLFDIYQNLYSWHQKLKRGTFKWLIDDGSQHMYIFLIKCDVWPKPMTEDQQNIVLNFFEREKNGKEAETADVDENDCVIISETNQLENSDIGEVVERKSINTVVDVREKDTPKRNQLTQSQKILLERINNAMDLKTLMVIWNNIDVNSQVLLPNLKPSKIRLIDKLFLLAEKKIKRLKVSPLSVHGKHIKMVAITKLTATKLTKHLGLIDDSGTLDNLSSCANQSVEELKPVKTFKKLKALYKNLYQILQTSQQYDKCHTLKKIFRSRKADIKLLIKNGEKMCARKLIFCTSKVFLTRFQ</sequence>
<dbReference type="Proteomes" id="UP000886998">
    <property type="component" value="Unassembled WGS sequence"/>
</dbReference>
<comment type="caution">
    <text evidence="2">The sequence shown here is derived from an EMBL/GenBank/DDBJ whole genome shotgun (WGS) entry which is preliminary data.</text>
</comment>
<dbReference type="EMBL" id="BMAV01004441">
    <property type="protein sequence ID" value="GFY44852.1"/>
    <property type="molecule type" value="Genomic_DNA"/>
</dbReference>
<dbReference type="GO" id="GO:0005634">
    <property type="term" value="C:nucleus"/>
    <property type="evidence" value="ECO:0007669"/>
    <property type="project" value="TreeGrafter"/>
</dbReference>
<protein>
    <recommendedName>
        <fullName evidence="1">Nucleolus and neural progenitor protein-like N-terminal domain-containing protein</fullName>
    </recommendedName>
</protein>
<dbReference type="InterPro" id="IPR027951">
    <property type="entry name" value="Nepro_N"/>
</dbReference>
<evidence type="ECO:0000313" key="3">
    <source>
        <dbReference type="Proteomes" id="UP000886998"/>
    </source>
</evidence>
<accession>A0A8X7BW58</accession>
<evidence type="ECO:0000313" key="2">
    <source>
        <dbReference type="EMBL" id="GFY44852.1"/>
    </source>
</evidence>
<feature type="domain" description="Nucleolus and neural progenitor protein-like N-terminal" evidence="1">
    <location>
        <begin position="13"/>
        <end position="200"/>
    </location>
</feature>
<keyword evidence="3" id="KW-1185">Reference proteome</keyword>
<reference evidence="2" key="1">
    <citation type="submission" date="2020-08" db="EMBL/GenBank/DDBJ databases">
        <title>Multicomponent nature underlies the extraordinary mechanical properties of spider dragline silk.</title>
        <authorList>
            <person name="Kono N."/>
            <person name="Nakamura H."/>
            <person name="Mori M."/>
            <person name="Yoshida Y."/>
            <person name="Ohtoshi R."/>
            <person name="Malay A.D."/>
            <person name="Moran D.A.P."/>
            <person name="Tomita M."/>
            <person name="Numata K."/>
            <person name="Arakawa K."/>
        </authorList>
    </citation>
    <scope>NUCLEOTIDE SEQUENCE</scope>
</reference>
<dbReference type="AlphaFoldDB" id="A0A8X7BW58"/>